<feature type="coiled-coil region" evidence="1">
    <location>
        <begin position="24"/>
        <end position="51"/>
    </location>
</feature>
<evidence type="ECO:0000313" key="3">
    <source>
        <dbReference type="Proteomes" id="UP000251692"/>
    </source>
</evidence>
<protein>
    <submittedName>
        <fullName evidence="2">Uncharacterized protein</fullName>
    </submittedName>
</protein>
<evidence type="ECO:0000313" key="2">
    <source>
        <dbReference type="EMBL" id="RAU81781.1"/>
    </source>
</evidence>
<dbReference type="RefSeq" id="WP_112306461.1">
    <property type="nucleotide sequence ID" value="NZ_QMDV01000004.1"/>
</dbReference>
<reference evidence="2 3" key="1">
    <citation type="submission" date="2018-06" db="EMBL/GenBank/DDBJ databases">
        <authorList>
            <person name="Liu Z.-W."/>
        </authorList>
    </citation>
    <scope>NUCLEOTIDE SEQUENCE [LARGE SCALE GENOMIC DNA]</scope>
    <source>
        <strain evidence="2 3">2b14</strain>
    </source>
</reference>
<accession>A0A364RBS8</accession>
<proteinExistence type="predicted"/>
<dbReference type="AlphaFoldDB" id="A0A364RBS8"/>
<evidence type="ECO:0000256" key="1">
    <source>
        <dbReference type="SAM" id="Coils"/>
    </source>
</evidence>
<dbReference type="EMBL" id="QMDV01000004">
    <property type="protein sequence ID" value="RAU81781.1"/>
    <property type="molecule type" value="Genomic_DNA"/>
</dbReference>
<sequence>MATQNRYLNANMLLNRLFEEGLSLQAITSTLQNEIKQAENLKINLVDEEIKNNPEAVVLLTNDIDSYVMKLQQVLAEIGLDRYSRKVLNSEPIAEVRNAILKILENDKE</sequence>
<reference evidence="2 3" key="2">
    <citation type="submission" date="2018-07" db="EMBL/GenBank/DDBJ databases">
        <title>Pontibacter sp. 2b14 genomic sequence and assembly.</title>
        <authorList>
            <person name="Du Z.-J."/>
        </authorList>
    </citation>
    <scope>NUCLEOTIDE SEQUENCE [LARGE SCALE GENOMIC DNA]</scope>
    <source>
        <strain evidence="2 3">2b14</strain>
    </source>
</reference>
<keyword evidence="3" id="KW-1185">Reference proteome</keyword>
<comment type="caution">
    <text evidence="2">The sequence shown here is derived from an EMBL/GenBank/DDBJ whole genome shotgun (WGS) entry which is preliminary data.</text>
</comment>
<name>A0A364RBS8_9BACT</name>
<gene>
    <name evidence="2" type="ORF">DP923_13860</name>
</gene>
<organism evidence="2 3">
    <name type="scientific">Pontibacter arcticus</name>
    <dbReference type="NCBI Taxonomy" id="2080288"/>
    <lineage>
        <taxon>Bacteria</taxon>
        <taxon>Pseudomonadati</taxon>
        <taxon>Bacteroidota</taxon>
        <taxon>Cytophagia</taxon>
        <taxon>Cytophagales</taxon>
        <taxon>Hymenobacteraceae</taxon>
        <taxon>Pontibacter</taxon>
    </lineage>
</organism>
<keyword evidence="1" id="KW-0175">Coiled coil</keyword>
<dbReference type="Proteomes" id="UP000251692">
    <property type="component" value="Unassembled WGS sequence"/>
</dbReference>